<dbReference type="CDD" id="cd07516">
    <property type="entry name" value="HAD_Pase"/>
    <property type="match status" value="1"/>
</dbReference>
<dbReference type="SUPFAM" id="SSF56784">
    <property type="entry name" value="HAD-like"/>
    <property type="match status" value="1"/>
</dbReference>
<dbReference type="PANTHER" id="PTHR10000">
    <property type="entry name" value="PHOSPHOSERINE PHOSPHATASE"/>
    <property type="match status" value="1"/>
</dbReference>
<dbReference type="GO" id="GO:0000287">
    <property type="term" value="F:magnesium ion binding"/>
    <property type="evidence" value="ECO:0007669"/>
    <property type="project" value="TreeGrafter"/>
</dbReference>
<dbReference type="InterPro" id="IPR023214">
    <property type="entry name" value="HAD_sf"/>
</dbReference>
<dbReference type="SFLD" id="SFLDG01140">
    <property type="entry name" value="C2.B:_Phosphomannomutase_and_P"/>
    <property type="match status" value="1"/>
</dbReference>
<sequence>MKIKMAVIDLDGTLLHDDMSLSDFSKDIIRKAEHRGVRIVLATGRMFDAARPKAEELGLSDTPLICYTGAWIMMSRSGRPICQDGIDISVAEKILLTAREKGWLVHTFFDDQIYLPEPNKTEAKYKKYRTKAVAYLGDAFYHPKKKPTRLIFADGSEAVRREIRRVIETNFSDEVEVVFPGDDFVDVHKKGVSKGTALQKLCNMWDISLSEVIAFGNTENDVSMLKMAGISYAVKNADEYARSAAGNICDSNENDGVAKVLAEYLV</sequence>
<dbReference type="Gene3D" id="3.30.1240.10">
    <property type="match status" value="1"/>
</dbReference>
<dbReference type="GO" id="GO:0016791">
    <property type="term" value="F:phosphatase activity"/>
    <property type="evidence" value="ECO:0007669"/>
    <property type="project" value="TreeGrafter"/>
</dbReference>
<gene>
    <name evidence="1" type="ORF">HXL70_03720</name>
</gene>
<dbReference type="EMBL" id="JABZMK010000011">
    <property type="protein sequence ID" value="MBF1129138.1"/>
    <property type="molecule type" value="Genomic_DNA"/>
</dbReference>
<dbReference type="NCBIfam" id="TIGR00099">
    <property type="entry name" value="Cof-subfamily"/>
    <property type="match status" value="1"/>
</dbReference>
<dbReference type="SFLD" id="SFLDS00003">
    <property type="entry name" value="Haloacid_Dehalogenase"/>
    <property type="match status" value="1"/>
</dbReference>
<dbReference type="InterPro" id="IPR006379">
    <property type="entry name" value="HAD-SF_hydro_IIB"/>
</dbReference>
<dbReference type="InterPro" id="IPR000150">
    <property type="entry name" value="Cof"/>
</dbReference>
<dbReference type="Pfam" id="PF08282">
    <property type="entry name" value="Hydrolase_3"/>
    <property type="match status" value="1"/>
</dbReference>
<dbReference type="AlphaFoldDB" id="A0A930FR33"/>
<dbReference type="GO" id="GO:0005829">
    <property type="term" value="C:cytosol"/>
    <property type="evidence" value="ECO:0007669"/>
    <property type="project" value="TreeGrafter"/>
</dbReference>
<dbReference type="Gene3D" id="3.40.50.1000">
    <property type="entry name" value="HAD superfamily/HAD-like"/>
    <property type="match status" value="1"/>
</dbReference>
<dbReference type="PANTHER" id="PTHR10000:SF8">
    <property type="entry name" value="HAD SUPERFAMILY HYDROLASE-LIKE, TYPE 3"/>
    <property type="match status" value="1"/>
</dbReference>
<dbReference type="Proteomes" id="UP000757890">
    <property type="component" value="Unassembled WGS sequence"/>
</dbReference>
<evidence type="ECO:0000313" key="1">
    <source>
        <dbReference type="EMBL" id="MBF1129138.1"/>
    </source>
</evidence>
<name>A0A930FR33_9FIRM</name>
<dbReference type="NCBIfam" id="TIGR01484">
    <property type="entry name" value="HAD-SF-IIB"/>
    <property type="match status" value="1"/>
</dbReference>
<evidence type="ECO:0000313" key="2">
    <source>
        <dbReference type="Proteomes" id="UP000757890"/>
    </source>
</evidence>
<comment type="caution">
    <text evidence="1">The sequence shown here is derived from an EMBL/GenBank/DDBJ whole genome shotgun (WGS) entry which is preliminary data.</text>
</comment>
<dbReference type="InterPro" id="IPR036412">
    <property type="entry name" value="HAD-like_sf"/>
</dbReference>
<reference evidence="1" key="1">
    <citation type="submission" date="2020-04" db="EMBL/GenBank/DDBJ databases">
        <title>Deep metagenomics examines the oral microbiome during advanced dental caries in children, revealing novel taxa and co-occurrences with host molecules.</title>
        <authorList>
            <person name="Baker J.L."/>
            <person name="Morton J.T."/>
            <person name="Dinis M."/>
            <person name="Alvarez R."/>
            <person name="Tran N.C."/>
            <person name="Knight R."/>
            <person name="Edlund A."/>
        </authorList>
    </citation>
    <scope>NUCLEOTIDE SEQUENCE</scope>
    <source>
        <strain evidence="1">JCVI_32_bin.14</strain>
    </source>
</reference>
<proteinExistence type="predicted"/>
<accession>A0A930FR33</accession>
<protein>
    <submittedName>
        <fullName evidence="1">HAD family phosphatase</fullName>
    </submittedName>
</protein>
<organism evidence="1 2">
    <name type="scientific">Dialister invisus</name>
    <dbReference type="NCBI Taxonomy" id="218538"/>
    <lineage>
        <taxon>Bacteria</taxon>
        <taxon>Bacillati</taxon>
        <taxon>Bacillota</taxon>
        <taxon>Negativicutes</taxon>
        <taxon>Veillonellales</taxon>
        <taxon>Veillonellaceae</taxon>
        <taxon>Dialister</taxon>
    </lineage>
</organism>